<dbReference type="InterPro" id="IPR008136">
    <property type="entry name" value="CinA_C"/>
</dbReference>
<dbReference type="PANTHER" id="PTHR13939:SF0">
    <property type="entry name" value="NMN AMIDOHYDROLASE-LIKE PROTEIN YFAY"/>
    <property type="match status" value="1"/>
</dbReference>
<keyword evidence="4" id="KW-1185">Reference proteome</keyword>
<dbReference type="CDD" id="cd00885">
    <property type="entry name" value="cinA"/>
    <property type="match status" value="1"/>
</dbReference>
<name>A0A7X1B892_9BACT</name>
<dbReference type="PANTHER" id="PTHR13939">
    <property type="entry name" value="NICOTINAMIDE-NUCLEOTIDE AMIDOHYDROLASE PNCC"/>
    <property type="match status" value="1"/>
</dbReference>
<dbReference type="NCBIfam" id="TIGR00199">
    <property type="entry name" value="PncC_domain"/>
    <property type="match status" value="1"/>
</dbReference>
<comment type="similarity">
    <text evidence="1">Belongs to the CinA family.</text>
</comment>
<dbReference type="SMART" id="SM00852">
    <property type="entry name" value="MoCF_biosynth"/>
    <property type="match status" value="1"/>
</dbReference>
<evidence type="ECO:0000259" key="2">
    <source>
        <dbReference type="SMART" id="SM00852"/>
    </source>
</evidence>
<evidence type="ECO:0000313" key="3">
    <source>
        <dbReference type="EMBL" id="MBC2607209.1"/>
    </source>
</evidence>
<dbReference type="InterPro" id="IPR008135">
    <property type="entry name" value="Competence-induced_CinA"/>
</dbReference>
<evidence type="ECO:0000256" key="1">
    <source>
        <dbReference type="HAMAP-Rule" id="MF_00226"/>
    </source>
</evidence>
<protein>
    <recommendedName>
        <fullName evidence="1">CinA-like protein</fullName>
    </recommendedName>
</protein>
<dbReference type="SUPFAM" id="SSF53218">
    <property type="entry name" value="Molybdenum cofactor biosynthesis proteins"/>
    <property type="match status" value="1"/>
</dbReference>
<proteinExistence type="inferred from homology"/>
<dbReference type="Pfam" id="PF18146">
    <property type="entry name" value="CinA_KH"/>
    <property type="match status" value="1"/>
</dbReference>
<dbReference type="Gene3D" id="3.90.950.20">
    <property type="entry name" value="CinA-like"/>
    <property type="match status" value="1"/>
</dbReference>
<accession>A0A7X1B892</accession>
<organism evidence="3 4">
    <name type="scientific">Pelagicoccus albus</name>
    <dbReference type="NCBI Taxonomy" id="415222"/>
    <lineage>
        <taxon>Bacteria</taxon>
        <taxon>Pseudomonadati</taxon>
        <taxon>Verrucomicrobiota</taxon>
        <taxon>Opitutia</taxon>
        <taxon>Puniceicoccales</taxon>
        <taxon>Pelagicoccaceae</taxon>
        <taxon>Pelagicoccus</taxon>
    </lineage>
</organism>
<dbReference type="InterPro" id="IPR036425">
    <property type="entry name" value="MoaB/Mog-like_dom_sf"/>
</dbReference>
<dbReference type="EMBL" id="JACHVC010000012">
    <property type="protein sequence ID" value="MBC2607209.1"/>
    <property type="molecule type" value="Genomic_DNA"/>
</dbReference>
<dbReference type="Pfam" id="PF02464">
    <property type="entry name" value="CinA"/>
    <property type="match status" value="1"/>
</dbReference>
<dbReference type="Proteomes" id="UP000526501">
    <property type="component" value="Unassembled WGS sequence"/>
</dbReference>
<evidence type="ECO:0000313" key="4">
    <source>
        <dbReference type="Proteomes" id="UP000526501"/>
    </source>
</evidence>
<dbReference type="InterPro" id="IPR050101">
    <property type="entry name" value="CinA"/>
</dbReference>
<dbReference type="AlphaFoldDB" id="A0A7X1B892"/>
<dbReference type="InterPro" id="IPR041424">
    <property type="entry name" value="CinA_KH"/>
</dbReference>
<gene>
    <name evidence="3" type="ORF">H5P27_14235</name>
</gene>
<dbReference type="RefSeq" id="WP_185661064.1">
    <property type="nucleotide sequence ID" value="NZ_CAWPOO010000012.1"/>
</dbReference>
<feature type="domain" description="MoaB/Mog" evidence="2">
    <location>
        <begin position="8"/>
        <end position="175"/>
    </location>
</feature>
<dbReference type="HAMAP" id="MF_00226_B">
    <property type="entry name" value="CinA_B"/>
    <property type="match status" value="1"/>
</dbReference>
<dbReference type="SUPFAM" id="SSF142433">
    <property type="entry name" value="CinA-like"/>
    <property type="match status" value="1"/>
</dbReference>
<dbReference type="Gene3D" id="3.30.70.2860">
    <property type="match status" value="1"/>
</dbReference>
<dbReference type="Pfam" id="PF00994">
    <property type="entry name" value="MoCF_biosynth"/>
    <property type="match status" value="1"/>
</dbReference>
<dbReference type="InterPro" id="IPR036653">
    <property type="entry name" value="CinA-like_C"/>
</dbReference>
<sequence length="415" mass="45820">MSQKSKIILVTLGEELLLGLTPNGHLTYIGDQLRQAGNAMHANITISDSPEDIEDNFDLYWKKADVLITTGGLGPTVDDRTKEVIAQCLGETLVYDPTVMKAIEDRFAALNLVVSENNRKQAFHFENAEVLHNENGTAPGLWLEKDGKILVMLPGPPHELQPMFNEQVLPRFLEKGIVQEKENYIQIRTTGIGESNLETLLQPIAEREDGLELAYCAHPGMVDFRMSFPNLINPYDRLAELAEECKSLLGDNFLTTGNETILDIVSRIMRRKKLKLSTVESCTGGYISNEITNLAGSSEYFVGGMATYSIGSKEDLISVPSDLIQQHDVVSEEVATAMAIGVAERLETDYSISTTGYIGPGGGTERDPVGTVYVGIHTPSKTYAKRFSLRGPRVAQKRRVFNLAVDMLRKELLGL</sequence>
<dbReference type="InterPro" id="IPR001453">
    <property type="entry name" value="MoaB/Mog_dom"/>
</dbReference>
<comment type="caution">
    <text evidence="3">The sequence shown here is derived from an EMBL/GenBank/DDBJ whole genome shotgun (WGS) entry which is preliminary data.</text>
</comment>
<dbReference type="NCBIfam" id="TIGR00200">
    <property type="entry name" value="cinA_nterm"/>
    <property type="match status" value="1"/>
</dbReference>
<dbReference type="Gene3D" id="3.40.980.10">
    <property type="entry name" value="MoaB/Mog-like domain"/>
    <property type="match status" value="1"/>
</dbReference>
<reference evidence="3 4" key="1">
    <citation type="submission" date="2020-07" db="EMBL/GenBank/DDBJ databases">
        <authorList>
            <person name="Feng X."/>
        </authorList>
    </citation>
    <scope>NUCLEOTIDE SEQUENCE [LARGE SCALE GENOMIC DNA]</scope>
    <source>
        <strain evidence="3 4">JCM23202</strain>
    </source>
</reference>
<dbReference type="PIRSF" id="PIRSF006728">
    <property type="entry name" value="CinA"/>
    <property type="match status" value="1"/>
</dbReference>